<proteinExistence type="predicted"/>
<gene>
    <name evidence="1" type="ORF">NDU88_004597</name>
</gene>
<evidence type="ECO:0000313" key="1">
    <source>
        <dbReference type="EMBL" id="KAJ1107204.1"/>
    </source>
</evidence>
<accession>A0AAV7MVL4</accession>
<keyword evidence="2" id="KW-1185">Reference proteome</keyword>
<reference evidence="1" key="1">
    <citation type="journal article" date="2022" name="bioRxiv">
        <title>Sequencing and chromosome-scale assembly of the giantPleurodeles waltlgenome.</title>
        <authorList>
            <person name="Brown T."/>
            <person name="Elewa A."/>
            <person name="Iarovenko S."/>
            <person name="Subramanian E."/>
            <person name="Araus A.J."/>
            <person name="Petzold A."/>
            <person name="Susuki M."/>
            <person name="Suzuki K.-i.T."/>
            <person name="Hayashi T."/>
            <person name="Toyoda A."/>
            <person name="Oliveira C."/>
            <person name="Osipova E."/>
            <person name="Leigh N.D."/>
            <person name="Simon A."/>
            <person name="Yun M.H."/>
        </authorList>
    </citation>
    <scope>NUCLEOTIDE SEQUENCE</scope>
    <source>
        <strain evidence="1">20211129_DDA</strain>
        <tissue evidence="1">Liver</tissue>
    </source>
</reference>
<name>A0AAV7MVL4_PLEWA</name>
<dbReference type="Proteomes" id="UP001066276">
    <property type="component" value="Chromosome 9"/>
</dbReference>
<sequence length="113" mass="12334">MSAGVLALPTLSTAPQKDKVGRTRQDTVVGAVVFRCWRSAHRLSSSVAAHSAASSMIAALRMRQIDLICIFSPSRNLIASMAFCTKGMCKNDTRYMMIAIYKWLPFSLCGSSN</sequence>
<organism evidence="1 2">
    <name type="scientific">Pleurodeles waltl</name>
    <name type="common">Iberian ribbed newt</name>
    <dbReference type="NCBI Taxonomy" id="8319"/>
    <lineage>
        <taxon>Eukaryota</taxon>
        <taxon>Metazoa</taxon>
        <taxon>Chordata</taxon>
        <taxon>Craniata</taxon>
        <taxon>Vertebrata</taxon>
        <taxon>Euteleostomi</taxon>
        <taxon>Amphibia</taxon>
        <taxon>Batrachia</taxon>
        <taxon>Caudata</taxon>
        <taxon>Salamandroidea</taxon>
        <taxon>Salamandridae</taxon>
        <taxon>Pleurodelinae</taxon>
        <taxon>Pleurodeles</taxon>
    </lineage>
</organism>
<comment type="caution">
    <text evidence="1">The sequence shown here is derived from an EMBL/GenBank/DDBJ whole genome shotgun (WGS) entry which is preliminary data.</text>
</comment>
<protein>
    <submittedName>
        <fullName evidence="1">Uncharacterized protein</fullName>
    </submittedName>
</protein>
<evidence type="ECO:0000313" key="2">
    <source>
        <dbReference type="Proteomes" id="UP001066276"/>
    </source>
</evidence>
<dbReference type="AlphaFoldDB" id="A0AAV7MVL4"/>
<dbReference type="EMBL" id="JANPWB010000013">
    <property type="protein sequence ID" value="KAJ1107204.1"/>
    <property type="molecule type" value="Genomic_DNA"/>
</dbReference>